<evidence type="ECO:0000259" key="1">
    <source>
        <dbReference type="SMART" id="SM00460"/>
    </source>
</evidence>
<dbReference type="SUPFAM" id="SSF54001">
    <property type="entry name" value="Cysteine proteinases"/>
    <property type="match status" value="1"/>
</dbReference>
<dbReference type="InterPro" id="IPR013589">
    <property type="entry name" value="Bac_transglu_N"/>
</dbReference>
<keyword evidence="2" id="KW-0378">Hydrolase</keyword>
<dbReference type="Pfam" id="PF01841">
    <property type="entry name" value="Transglut_core"/>
    <property type="match status" value="1"/>
</dbReference>
<gene>
    <name evidence="2" type="ORF">SAMN06265173_101102</name>
</gene>
<dbReference type="RefSeq" id="WP_142491420.1">
    <property type="nucleotide sequence ID" value="NZ_FXTO01000001.1"/>
</dbReference>
<dbReference type="InterPro" id="IPR038765">
    <property type="entry name" value="Papain-like_cys_pep_sf"/>
</dbReference>
<dbReference type="AlphaFoldDB" id="A0A521AE66"/>
<dbReference type="Pfam" id="PF08379">
    <property type="entry name" value="Bact_transglu_N"/>
    <property type="match status" value="1"/>
</dbReference>
<keyword evidence="3" id="KW-1185">Reference proteome</keyword>
<dbReference type="PANTHER" id="PTHR33490:SF7">
    <property type="entry name" value="BLR2979 PROTEIN"/>
    <property type="match status" value="1"/>
</dbReference>
<organism evidence="2 3">
    <name type="scientific">Thalassovita litoralis</name>
    <dbReference type="NCBI Taxonomy" id="1010611"/>
    <lineage>
        <taxon>Bacteria</taxon>
        <taxon>Pseudomonadati</taxon>
        <taxon>Pseudomonadota</taxon>
        <taxon>Alphaproteobacteria</taxon>
        <taxon>Rhodobacterales</taxon>
        <taxon>Roseobacteraceae</taxon>
        <taxon>Thalassovita</taxon>
    </lineage>
</organism>
<dbReference type="Proteomes" id="UP000316030">
    <property type="component" value="Unassembled WGS sequence"/>
</dbReference>
<dbReference type="EMBL" id="FXTO01000001">
    <property type="protein sequence ID" value="SMO33097.1"/>
    <property type="molecule type" value="Genomic_DNA"/>
</dbReference>
<dbReference type="Gene3D" id="3.10.620.30">
    <property type="match status" value="1"/>
</dbReference>
<keyword evidence="2" id="KW-0645">Protease</keyword>
<dbReference type="GO" id="GO:0008233">
    <property type="term" value="F:peptidase activity"/>
    <property type="evidence" value="ECO:0007669"/>
    <property type="project" value="UniProtKB-KW"/>
</dbReference>
<dbReference type="PANTHER" id="PTHR33490">
    <property type="entry name" value="BLR5614 PROTEIN-RELATED"/>
    <property type="match status" value="1"/>
</dbReference>
<dbReference type="OrthoDB" id="9804023at2"/>
<reference evidence="2 3" key="1">
    <citation type="submission" date="2017-05" db="EMBL/GenBank/DDBJ databases">
        <authorList>
            <person name="Varghese N."/>
            <person name="Submissions S."/>
        </authorList>
    </citation>
    <scope>NUCLEOTIDE SEQUENCE [LARGE SCALE GENOMIC DNA]</scope>
    <source>
        <strain evidence="2 3">DSM 29506</strain>
    </source>
</reference>
<proteinExistence type="predicted"/>
<dbReference type="InterPro" id="IPR002931">
    <property type="entry name" value="Transglutaminase-like"/>
</dbReference>
<protein>
    <submittedName>
        <fullName evidence="2">Transglutaminase-like enzyme, putative cysteine protease</fullName>
    </submittedName>
</protein>
<dbReference type="SMART" id="SM00460">
    <property type="entry name" value="TGc"/>
    <property type="match status" value="1"/>
</dbReference>
<evidence type="ECO:0000313" key="3">
    <source>
        <dbReference type="Proteomes" id="UP000316030"/>
    </source>
</evidence>
<accession>A0A521AE66</accession>
<feature type="domain" description="Transglutaminase-like" evidence="1">
    <location>
        <begin position="176"/>
        <end position="247"/>
    </location>
</feature>
<dbReference type="GO" id="GO:0006508">
    <property type="term" value="P:proteolysis"/>
    <property type="evidence" value="ECO:0007669"/>
    <property type="project" value="UniProtKB-KW"/>
</dbReference>
<evidence type="ECO:0000313" key="2">
    <source>
        <dbReference type="EMBL" id="SMO33097.1"/>
    </source>
</evidence>
<name>A0A521AE66_9RHOB</name>
<sequence>MLYDLSLTLENNYASSTDNARNVIRILPPTLPGQQQLISGQIDISPSPDERIDRTDFFGNFVTEVAFRHPLTALTVTLKARVARGARALVMDLSPPLNGLRQELQSSTDLTPASPLHYLTASPRVTLDRPFRDFADDTVTATMTALQAVQAVGLRLHREMTFDATATDVDTPPAQAFKNRHGVCQDFSHIMIACLRSMGIPAGYVSGFLRTTPPEGQERLEGADAMHAWVRAWCGKEVGWVEYDPTNDLLVGEDHIVVGYGRDYSDVAPLKGVLRTSGGQTGTHRVDVIPVKEPRDEPMPPDCTSDI</sequence>